<dbReference type="InterPro" id="IPR025740">
    <property type="entry name" value="FAM110"/>
</dbReference>
<evidence type="ECO:0000313" key="6">
    <source>
        <dbReference type="Proteomes" id="UP000596742"/>
    </source>
</evidence>
<dbReference type="EMBL" id="UYJE01004348">
    <property type="protein sequence ID" value="VDI27356.1"/>
    <property type="molecule type" value="Genomic_DNA"/>
</dbReference>
<evidence type="ECO:0000313" key="5">
    <source>
        <dbReference type="EMBL" id="VDI27356.1"/>
    </source>
</evidence>
<dbReference type="OrthoDB" id="10028183at2759"/>
<comment type="caution">
    <text evidence="5">The sequence shown here is derived from an EMBL/GenBank/DDBJ whole genome shotgun (WGS) entry which is preliminary data.</text>
</comment>
<name>A0A8B6E1K1_MYTGA</name>
<feature type="domain" description="Centrosome-associated FAM110 C-terminal" evidence="3">
    <location>
        <begin position="273"/>
        <end position="373"/>
    </location>
</feature>
<dbReference type="InterPro" id="IPR025739">
    <property type="entry name" value="FAM110_N"/>
</dbReference>
<dbReference type="PANTHER" id="PTHR14758:SF1">
    <property type="entry name" value="CENTROSOME-ASSOCIATED FAM110 C-TERMINAL DOMAIN-CONTAINING PROTEIN"/>
    <property type="match status" value="1"/>
</dbReference>
<dbReference type="InterPro" id="IPR025741">
    <property type="entry name" value="FAM110_C"/>
</dbReference>
<feature type="compositionally biased region" description="Basic and acidic residues" evidence="2">
    <location>
        <begin position="337"/>
        <end position="350"/>
    </location>
</feature>
<accession>A0A8B6E1K1</accession>
<organism evidence="5 6">
    <name type="scientific">Mytilus galloprovincialis</name>
    <name type="common">Mediterranean mussel</name>
    <dbReference type="NCBI Taxonomy" id="29158"/>
    <lineage>
        <taxon>Eukaryota</taxon>
        <taxon>Metazoa</taxon>
        <taxon>Spiralia</taxon>
        <taxon>Lophotrochozoa</taxon>
        <taxon>Mollusca</taxon>
        <taxon>Bivalvia</taxon>
        <taxon>Autobranchia</taxon>
        <taxon>Pteriomorphia</taxon>
        <taxon>Mytilida</taxon>
        <taxon>Mytiloidea</taxon>
        <taxon>Mytilidae</taxon>
        <taxon>Mytilinae</taxon>
        <taxon>Mytilus</taxon>
    </lineage>
</organism>
<feature type="compositionally biased region" description="Polar residues" evidence="2">
    <location>
        <begin position="134"/>
        <end position="148"/>
    </location>
</feature>
<feature type="domain" description="Centrosome-associated FAM110 N-terminal" evidence="4">
    <location>
        <begin position="45"/>
        <end position="118"/>
    </location>
</feature>
<evidence type="ECO:0000259" key="3">
    <source>
        <dbReference type="Pfam" id="PF14160"/>
    </source>
</evidence>
<feature type="region of interest" description="Disordered" evidence="2">
    <location>
        <begin position="236"/>
        <end position="273"/>
    </location>
</feature>
<feature type="region of interest" description="Disordered" evidence="2">
    <location>
        <begin position="329"/>
        <end position="352"/>
    </location>
</feature>
<feature type="compositionally biased region" description="Polar residues" evidence="2">
    <location>
        <begin position="182"/>
        <end position="193"/>
    </location>
</feature>
<dbReference type="Pfam" id="PF14161">
    <property type="entry name" value="FAM110_N"/>
    <property type="match status" value="1"/>
</dbReference>
<proteinExistence type="inferred from homology"/>
<comment type="similarity">
    <text evidence="1">Belongs to the FAM110 family.</text>
</comment>
<evidence type="ECO:0000259" key="4">
    <source>
        <dbReference type="Pfam" id="PF14161"/>
    </source>
</evidence>
<keyword evidence="6" id="KW-1185">Reference proteome</keyword>
<dbReference type="PANTHER" id="PTHR14758">
    <property type="entry name" value="AGAP005440-PA"/>
    <property type="match status" value="1"/>
</dbReference>
<gene>
    <name evidence="5" type="ORF">MGAL_10B072023</name>
</gene>
<evidence type="ECO:0000256" key="2">
    <source>
        <dbReference type="SAM" id="MobiDB-lite"/>
    </source>
</evidence>
<sequence length="388" mass="43650">MDNINWSIVPNDLYYQTFQTVDVMSELLCVKVVEQITKLIMSLAITSISNTPDKIINKGADFFRSSSNRGLFDRRRKSAVELLNASKGEYVKSVSVLKQKQELKHPENLHVSTRPKSIVLGAEPRSKSDLGLSPSDNSPKSSLGDQSIENDIKSAKSLSENRESTVTQELCRKVSLGKLSGNMASASQQSTESKVTELDKRKPLTKSKDFLSPNAFQSLSTSVTVLVEKRCNAATEKSTNENKEMVVRRKKKPLHRSQSDLSGRWSRNSSDFSDLSSRVSRTSTEVERFFNEMGLESSILERMRHKFQIMHVNDDELFESISSIDSAERSSCSEASIGDKEKDKELKERNSVQTSIVEKNARIIKWLCNVKKARTTPRSETQSPQTKK</sequence>
<dbReference type="AlphaFoldDB" id="A0A8B6E1K1"/>
<evidence type="ECO:0000256" key="1">
    <source>
        <dbReference type="ARBA" id="ARBA00010576"/>
    </source>
</evidence>
<dbReference type="Pfam" id="PF14160">
    <property type="entry name" value="FAM110_C"/>
    <property type="match status" value="1"/>
</dbReference>
<reference evidence="5" key="1">
    <citation type="submission" date="2018-11" db="EMBL/GenBank/DDBJ databases">
        <authorList>
            <person name="Alioto T."/>
            <person name="Alioto T."/>
        </authorList>
    </citation>
    <scope>NUCLEOTIDE SEQUENCE</scope>
</reference>
<feature type="region of interest" description="Disordered" evidence="2">
    <location>
        <begin position="105"/>
        <end position="148"/>
    </location>
</feature>
<dbReference type="Proteomes" id="UP000596742">
    <property type="component" value="Unassembled WGS sequence"/>
</dbReference>
<feature type="region of interest" description="Disordered" evidence="2">
    <location>
        <begin position="181"/>
        <end position="200"/>
    </location>
</feature>
<evidence type="ECO:0008006" key="7">
    <source>
        <dbReference type="Google" id="ProtNLM"/>
    </source>
</evidence>
<feature type="compositionally biased region" description="Basic and acidic residues" evidence="2">
    <location>
        <begin position="238"/>
        <end position="247"/>
    </location>
</feature>
<protein>
    <recommendedName>
        <fullName evidence="7">Centrosome-associated FAM110 C-terminal domain-containing protein</fullName>
    </recommendedName>
</protein>